<dbReference type="InterPro" id="IPR016135">
    <property type="entry name" value="UBQ-conjugating_enzyme/RWD"/>
</dbReference>
<organism evidence="3 4">
    <name type="scientific">Sanghuangporus baumii</name>
    <name type="common">Phellinus baumii</name>
    <dbReference type="NCBI Taxonomy" id="108892"/>
    <lineage>
        <taxon>Eukaryota</taxon>
        <taxon>Fungi</taxon>
        <taxon>Dikarya</taxon>
        <taxon>Basidiomycota</taxon>
        <taxon>Agaricomycotina</taxon>
        <taxon>Agaricomycetes</taxon>
        <taxon>Hymenochaetales</taxon>
        <taxon>Hymenochaetaceae</taxon>
        <taxon>Sanghuangporus</taxon>
    </lineage>
</organism>
<dbReference type="Proteomes" id="UP000757232">
    <property type="component" value="Unassembled WGS sequence"/>
</dbReference>
<dbReference type="PANTHER" id="PTHR31987">
    <property type="entry name" value="GLUTAMINASE A-RELATED"/>
    <property type="match status" value="1"/>
</dbReference>
<protein>
    <submittedName>
        <fullName evidence="3">DUF1793-domain-containing protein</fullName>
    </submittedName>
</protein>
<dbReference type="InterPro" id="IPR052743">
    <property type="entry name" value="Glutaminase_GtaA"/>
</dbReference>
<dbReference type="Gene3D" id="3.10.110.10">
    <property type="entry name" value="Ubiquitin Conjugating Enzyme"/>
    <property type="match status" value="1"/>
</dbReference>
<dbReference type="InterPro" id="IPR000608">
    <property type="entry name" value="UBC"/>
</dbReference>
<evidence type="ECO:0000313" key="4">
    <source>
        <dbReference type="Proteomes" id="UP000757232"/>
    </source>
</evidence>
<accession>A0A9Q5NEF1</accession>
<proteinExistence type="predicted"/>
<evidence type="ECO:0000256" key="1">
    <source>
        <dbReference type="SAM" id="MobiDB-lite"/>
    </source>
</evidence>
<dbReference type="InterPro" id="IPR033433">
    <property type="entry name" value="GtaA_N"/>
</dbReference>
<feature type="region of interest" description="Disordered" evidence="1">
    <location>
        <begin position="1135"/>
        <end position="1156"/>
    </location>
</feature>
<reference evidence="3" key="1">
    <citation type="submission" date="2016-06" db="EMBL/GenBank/DDBJ databases">
        <title>Draft Genome sequence of the fungus Inonotus baumii.</title>
        <authorList>
            <person name="Zhu H."/>
            <person name="Lin W."/>
        </authorList>
    </citation>
    <scope>NUCLEOTIDE SEQUENCE</scope>
    <source>
        <strain evidence="3">821</strain>
    </source>
</reference>
<dbReference type="EMBL" id="LNZH02000111">
    <property type="protein sequence ID" value="OCB90979.1"/>
    <property type="molecule type" value="Genomic_DNA"/>
</dbReference>
<evidence type="ECO:0000313" key="3">
    <source>
        <dbReference type="EMBL" id="OCB90979.1"/>
    </source>
</evidence>
<dbReference type="SUPFAM" id="SSF54495">
    <property type="entry name" value="UBC-like"/>
    <property type="match status" value="1"/>
</dbReference>
<dbReference type="OrthoDB" id="5596422at2759"/>
<dbReference type="Pfam" id="PF17168">
    <property type="entry name" value="DUF5127"/>
    <property type="match status" value="1"/>
</dbReference>
<dbReference type="PROSITE" id="PS50127">
    <property type="entry name" value="UBC_2"/>
    <property type="match status" value="1"/>
</dbReference>
<comment type="caution">
    <text evidence="3">The sequence shown here is derived from an EMBL/GenBank/DDBJ whole genome shotgun (WGS) entry which is preliminary data.</text>
</comment>
<sequence>MKFSYTFVVTGQTHLRLFYYQPSAQNGPADWNASPFNPPALPLAVRSPYLNTWLQQGNNPPSLSGTWPRLWDTDGITGWYASAVVDDQAYMIMGGATIPNVQNANQTAVEFTATRTSFIFNAGPMQINASFISPVEPSDILRQSLPFSYLSMSASSTDGNVHNLRMYSDISGEFIAGNTSEIAQWAWSDDGDYVVLSMWLATQQRYTEFENHAQDATEYYALKKISGTTVSWAITEDTVNRANAANTSVTLGNTDDTTFRPVSTNWPTLGIAVDWGSVQQTQEPAVWAIGVVRIPSILYRTSSGSLEERYPYFLTNYSDGTSAAKAFLDDFSRVAANAAALDAQLSASGSQISSDYAHLLALSTRQAFGGLDITVSRAGDGSWNTWDVKAFMKNMGGLGTDISGDALSVSTVDTLYAAFPAFLYLNPDLGGYLLSPLLEYEETSSNSLSYAVKNAGPAYPNATADQSMASDYGIEETANMLIMTLAYSQRSGNGTFLSRHYSLLSEWAEYLGNNTLEPSNQKTADFIPDSGIPVNNQTNLALKGVLAIASMAKIAEAASNKDDQSRFNNTAISYIAQWQNNAIPSDNSHVNLVYGDDYRSGLIYNLYADKLLQLNLVTSFVYDVVTTFYTSTVDQLPFGLPLDSSQTNRTMTHWLMFAASTVTNPSTRDKILAQIHAYASSSLNNTVLSTTYNPSTGTIFSEMHAGRNSPASGSVFALLALKYVVQFCHDSLSFSTSGPSQLTADMNAPELFNHNIKMALQFAEVIQRLAKSASDGIEHAFHPAAESSPMSASADLASLRHYIEMFTAHLVNTGVGALPMISFPPDGSAPTLPTETELLEETTKAVTAMYARQKQIQDNNAVVASLLSVPDGSDVGEIIASIDKSRELVVHVTIRPSSKTSTPEHLHYLHDPDLGGNTKKCVRIDAPGTQDATLFVHIPPPQRGHPKHIRCSTATVTTMAARKAEIRTQETVFVKWGLDKHRVKALRHEAGFYANELRSLQGTFVPRLIGYYESTNKNEYFALSVFEHCFGGIPSDNAEYHRQYMMAACAIHAAGVEHGQLADGYMEEGRRIDHHVFFDKYGHARIVDFTRAERHKCVGAQLHVPGAVGKGKFCEELTYLEAVIGDRLTGLSAKDAERRRREEHKRKAEREQYISKQKAEQTMDAERLLAMLEVSMEYAALKNDDHCPKGMYIIPSADSILSWDGVLFVHQGASITAIATTNFFLTRQIYYVMWLDRTGYYADSILKFRVRFPFTYPARPPTVTFATDVFHPLVSNEDGMLNLEPRFSPWRPKQDHVFHLLHWIKVIFKKDALDNIKESDALNKEAFRYRDSTQSFAALATQSAMLSQTAPALFENAHSSARKSQAQIHDIVVRESREEELDPFRTKLGLHPWARSDEQRS</sequence>
<dbReference type="PANTHER" id="PTHR31987:SF1">
    <property type="entry name" value="GLUTAMINASE A"/>
    <property type="match status" value="1"/>
</dbReference>
<dbReference type="Pfam" id="PF00179">
    <property type="entry name" value="UQ_con"/>
    <property type="match status" value="1"/>
</dbReference>
<keyword evidence="4" id="KW-1185">Reference proteome</keyword>
<gene>
    <name evidence="3" type="ORF">A7U60_g1787</name>
</gene>
<evidence type="ECO:0000259" key="2">
    <source>
        <dbReference type="PROSITE" id="PS50127"/>
    </source>
</evidence>
<name>A0A9Q5NEF1_SANBA</name>
<dbReference type="Pfam" id="PF16335">
    <property type="entry name" value="GtaA_6_Hairpin"/>
    <property type="match status" value="1"/>
</dbReference>
<dbReference type="InterPro" id="IPR032514">
    <property type="entry name" value="GtaA_central"/>
</dbReference>
<dbReference type="CDD" id="cd23814">
    <property type="entry name" value="UEV_AKTIP"/>
    <property type="match status" value="1"/>
</dbReference>
<feature type="domain" description="UBC core" evidence="2">
    <location>
        <begin position="1169"/>
        <end position="1349"/>
    </location>
</feature>